<dbReference type="RefSeq" id="WP_378963140.1">
    <property type="nucleotide sequence ID" value="NZ_JBHRXC010000016.1"/>
</dbReference>
<dbReference type="InterPro" id="IPR006694">
    <property type="entry name" value="Fatty_acid_hydroxylase"/>
</dbReference>
<comment type="caution">
    <text evidence="6">The sequence shown here is derived from an EMBL/GenBank/DDBJ whole genome shotgun (WGS) entry which is preliminary data.</text>
</comment>
<evidence type="ECO:0000313" key="6">
    <source>
        <dbReference type="EMBL" id="MFC4199085.1"/>
    </source>
</evidence>
<dbReference type="EMBL" id="JBHSBY010000145">
    <property type="protein sequence ID" value="MFC4199085.1"/>
    <property type="molecule type" value="Genomic_DNA"/>
</dbReference>
<feature type="transmembrane region" description="Helical" evidence="4">
    <location>
        <begin position="50"/>
        <end position="68"/>
    </location>
</feature>
<protein>
    <submittedName>
        <fullName evidence="6">Sterol desaturase family protein</fullName>
    </submittedName>
</protein>
<keyword evidence="7" id="KW-1185">Reference proteome</keyword>
<accession>A0ABV8NPZ3</accession>
<evidence type="ECO:0000256" key="2">
    <source>
        <dbReference type="ARBA" id="ARBA00022746"/>
    </source>
</evidence>
<dbReference type="Proteomes" id="UP001595792">
    <property type="component" value="Unassembled WGS sequence"/>
</dbReference>
<dbReference type="PANTHER" id="PTHR31899:SF9">
    <property type="entry name" value="BETA-CAROTENE 3-HYDROXYLASE 1, CHLOROPLASTIC"/>
    <property type="match status" value="1"/>
</dbReference>
<name>A0ABV8NPZ3_9SPHI</name>
<keyword evidence="4" id="KW-1133">Transmembrane helix</keyword>
<dbReference type="Pfam" id="PF04116">
    <property type="entry name" value="FA_hydroxylase"/>
    <property type="match status" value="1"/>
</dbReference>
<comment type="similarity">
    <text evidence="1">Belongs to the sterol desaturase family.</text>
</comment>
<evidence type="ECO:0000256" key="4">
    <source>
        <dbReference type="SAM" id="Phobius"/>
    </source>
</evidence>
<reference evidence="7" key="1">
    <citation type="journal article" date="2019" name="Int. J. Syst. Evol. Microbiol.">
        <title>The Global Catalogue of Microorganisms (GCM) 10K type strain sequencing project: providing services to taxonomists for standard genome sequencing and annotation.</title>
        <authorList>
            <consortium name="The Broad Institute Genomics Platform"/>
            <consortium name="The Broad Institute Genome Sequencing Center for Infectious Disease"/>
            <person name="Wu L."/>
            <person name="Ma J."/>
        </authorList>
    </citation>
    <scope>NUCLEOTIDE SEQUENCE [LARGE SCALE GENOMIC DNA]</scope>
    <source>
        <strain evidence="7">CCM 8689</strain>
    </source>
</reference>
<evidence type="ECO:0000259" key="5">
    <source>
        <dbReference type="Pfam" id="PF04116"/>
    </source>
</evidence>
<gene>
    <name evidence="6" type="ORF">ACFOUY_20430</name>
</gene>
<keyword evidence="2" id="KW-0125">Carotenoid biosynthesis</keyword>
<dbReference type="InterPro" id="IPR045019">
    <property type="entry name" value="BETA-OHASE-like"/>
</dbReference>
<feature type="transmembrane region" description="Helical" evidence="4">
    <location>
        <begin position="6"/>
        <end position="29"/>
    </location>
</feature>
<feature type="domain" description="Fatty acid hydroxylase" evidence="5">
    <location>
        <begin position="11"/>
        <end position="135"/>
    </location>
</feature>
<evidence type="ECO:0000313" key="7">
    <source>
        <dbReference type="Proteomes" id="UP001595792"/>
    </source>
</evidence>
<keyword evidence="3" id="KW-0560">Oxidoreductase</keyword>
<proteinExistence type="inferred from homology"/>
<keyword evidence="4" id="KW-0472">Membrane</keyword>
<evidence type="ECO:0000256" key="3">
    <source>
        <dbReference type="ARBA" id="ARBA00023002"/>
    </source>
</evidence>
<dbReference type="PANTHER" id="PTHR31899">
    <property type="entry name" value="BETA-CAROTENE 3-HYDROXYLASE 1, CHLOROPLASTIC"/>
    <property type="match status" value="1"/>
</dbReference>
<evidence type="ECO:0000256" key="1">
    <source>
        <dbReference type="ARBA" id="ARBA00009324"/>
    </source>
</evidence>
<feature type="transmembrane region" description="Helical" evidence="4">
    <location>
        <begin position="74"/>
        <end position="93"/>
    </location>
</feature>
<sequence>MLILIDVFIVVITVVLMECFSWFIHKYLFHGPLWFMHKSHHERSKSFFEWNDLFAILFAVIALYLMFIDRENRSVKFSVGLGITLYGLIYFIVHDWFVHRRFKTFKSNNTYLKAVRKAHKIHHKNRSKSNGKAFGLLFVRKKLVS</sequence>
<organism evidence="6 7">
    <name type="scientific">Pedobacter jamesrossensis</name>
    <dbReference type="NCBI Taxonomy" id="1908238"/>
    <lineage>
        <taxon>Bacteria</taxon>
        <taxon>Pseudomonadati</taxon>
        <taxon>Bacteroidota</taxon>
        <taxon>Sphingobacteriia</taxon>
        <taxon>Sphingobacteriales</taxon>
        <taxon>Sphingobacteriaceae</taxon>
        <taxon>Pedobacter</taxon>
    </lineage>
</organism>
<keyword evidence="4" id="KW-0812">Transmembrane</keyword>